<name>A0ABS6J6J9_9RHOB</name>
<protein>
    <recommendedName>
        <fullName evidence="10">Thiamine pyrimidine synthase</fullName>
    </recommendedName>
</protein>
<evidence type="ECO:0000256" key="11">
    <source>
        <dbReference type="ARBA" id="ARBA00048179"/>
    </source>
</evidence>
<accession>A0ABS6J6J9</accession>
<keyword evidence="6" id="KW-0479">Metal-binding</keyword>
<feature type="domain" description="SsuA/THI5-like" evidence="13">
    <location>
        <begin position="33"/>
        <end position="251"/>
    </location>
</feature>
<evidence type="ECO:0000256" key="8">
    <source>
        <dbReference type="ARBA" id="ARBA00022977"/>
    </source>
</evidence>
<evidence type="ECO:0000256" key="7">
    <source>
        <dbReference type="ARBA" id="ARBA00022898"/>
    </source>
</evidence>
<comment type="catalytic activity">
    <reaction evidence="11">
        <text>N(6)-(pyridoxal phosphate)-L-lysyl-[4-amino-5-hydroxymethyl-2-methylpyrimidine phosphate synthase] + L-histidyl-[4-amino-5-hydroxymethyl-2-methylpyrimidine phosphate synthase] + 2 Fe(3+) + 4 H2O = L-lysyl-[4-amino-5-hydroxymethyl-2-methylpyrimidine phosphate synthase] + (2S)-2-amino-5-hydroxy-4-oxopentanoyl-[4-amino-5-hydroxymethyl-2-methylpyrimidine phosphate synthase] + 4-amino-2-methyl-5-(phosphooxymethyl)pyrimidine + 3-oxopropanoate + 2 Fe(2+) + 2 H(+)</text>
        <dbReference type="Rhea" id="RHEA:65756"/>
        <dbReference type="Rhea" id="RHEA-COMP:16892"/>
        <dbReference type="Rhea" id="RHEA-COMP:16893"/>
        <dbReference type="Rhea" id="RHEA-COMP:16894"/>
        <dbReference type="Rhea" id="RHEA-COMP:16895"/>
        <dbReference type="ChEBI" id="CHEBI:15377"/>
        <dbReference type="ChEBI" id="CHEBI:15378"/>
        <dbReference type="ChEBI" id="CHEBI:29033"/>
        <dbReference type="ChEBI" id="CHEBI:29034"/>
        <dbReference type="ChEBI" id="CHEBI:29969"/>
        <dbReference type="ChEBI" id="CHEBI:29979"/>
        <dbReference type="ChEBI" id="CHEBI:33190"/>
        <dbReference type="ChEBI" id="CHEBI:58354"/>
        <dbReference type="ChEBI" id="CHEBI:143915"/>
        <dbReference type="ChEBI" id="CHEBI:157692"/>
    </reaction>
    <physiologicalReaction direction="left-to-right" evidence="11">
        <dbReference type="Rhea" id="RHEA:65757"/>
    </physiologicalReaction>
</comment>
<evidence type="ECO:0000256" key="5">
    <source>
        <dbReference type="ARBA" id="ARBA00022679"/>
    </source>
</evidence>
<evidence type="ECO:0000256" key="12">
    <source>
        <dbReference type="SAM" id="SignalP"/>
    </source>
</evidence>
<comment type="function">
    <text evidence="1">Responsible for the formation of the pyrimidine heterocycle in the thiamine biosynthesis pathway. Catalyzes the formation of hydroxymethylpyrimidine phosphate (HMP-P) from histidine and pyridoxal phosphate (PLP). The protein uses PLP and the active site histidine to form HMP-P, generating an inactive enzyme. The enzyme can only undergo a single turnover, which suggests it is a suicide enzyme.</text>
</comment>
<keyword evidence="15" id="KW-1185">Reference proteome</keyword>
<sequence>MKKFLTGALFAAMAAGAAQAEDVTLQLKWVTQAQFAGYYVAKDKGFYEEEGLNVTIKPGGPDLAPPQVIAGGGADVIVEWMPAALAAREKGVPLVNIAQPFASSGMMLTCLKETGIQSPADFADKTLGVWFFGNEYPFLSWMSQLGLATDGSPGGVTVLKQGFNVDPLLQKQAACVSTMTYNEYWQVIDAGISPDDLVTFKYEDQGVATLEDGLYVLEDRLADPAFQETMVKFVRASMKGWKYAEANPDEAAMIVLENDETGAQTENHQKRMMGEIAKLTAGSNGALDVAAAERTVASLLSGGSDPVISKAPEGAWTSAITDKALQ</sequence>
<dbReference type="InterPro" id="IPR027939">
    <property type="entry name" value="NMT1/THI5"/>
</dbReference>
<keyword evidence="8" id="KW-0784">Thiamine biosynthesis</keyword>
<dbReference type="Proteomes" id="UP000731907">
    <property type="component" value="Unassembled WGS sequence"/>
</dbReference>
<dbReference type="Gene3D" id="3.40.190.10">
    <property type="entry name" value="Periplasmic binding protein-like II"/>
    <property type="match status" value="2"/>
</dbReference>
<evidence type="ECO:0000256" key="1">
    <source>
        <dbReference type="ARBA" id="ARBA00003469"/>
    </source>
</evidence>
<reference evidence="14 15" key="1">
    <citation type="submission" date="2021-06" db="EMBL/GenBank/DDBJ databases">
        <title>Rhodobacteraceae bacterium strain HSP-20.</title>
        <authorList>
            <person name="Chen W.-M."/>
        </authorList>
    </citation>
    <scope>NUCLEOTIDE SEQUENCE [LARGE SCALE GENOMIC DNA]</scope>
    <source>
        <strain evidence="14 15">HSP-20</strain>
    </source>
</reference>
<dbReference type="InterPro" id="IPR015168">
    <property type="entry name" value="SsuA/THI5"/>
</dbReference>
<dbReference type="Pfam" id="PF09084">
    <property type="entry name" value="NMT1"/>
    <property type="match status" value="1"/>
</dbReference>
<dbReference type="RefSeq" id="WP_161763501.1">
    <property type="nucleotide sequence ID" value="NZ_JAAATX020000012.1"/>
</dbReference>
<organism evidence="14 15">
    <name type="scientific">Paragemmobacter amnigenus</name>
    <dbReference type="NCBI Taxonomy" id="2852097"/>
    <lineage>
        <taxon>Bacteria</taxon>
        <taxon>Pseudomonadati</taxon>
        <taxon>Pseudomonadota</taxon>
        <taxon>Alphaproteobacteria</taxon>
        <taxon>Rhodobacterales</taxon>
        <taxon>Paracoccaceae</taxon>
        <taxon>Paragemmobacter</taxon>
    </lineage>
</organism>
<comment type="pathway">
    <text evidence="2">Cofactor biosynthesis; thiamine diphosphate biosynthesis.</text>
</comment>
<evidence type="ECO:0000256" key="2">
    <source>
        <dbReference type="ARBA" id="ARBA00004948"/>
    </source>
</evidence>
<evidence type="ECO:0000313" key="14">
    <source>
        <dbReference type="EMBL" id="MBU9699381.1"/>
    </source>
</evidence>
<evidence type="ECO:0000256" key="9">
    <source>
        <dbReference type="ARBA" id="ARBA00023004"/>
    </source>
</evidence>
<feature type="chain" id="PRO_5047448531" description="Thiamine pyrimidine synthase" evidence="12">
    <location>
        <begin position="21"/>
        <end position="326"/>
    </location>
</feature>
<dbReference type="EMBL" id="JAAATX020000012">
    <property type="protein sequence ID" value="MBU9699381.1"/>
    <property type="molecule type" value="Genomic_DNA"/>
</dbReference>
<feature type="signal peptide" evidence="12">
    <location>
        <begin position="1"/>
        <end position="20"/>
    </location>
</feature>
<comment type="caution">
    <text evidence="14">The sequence shown here is derived from an EMBL/GenBank/DDBJ whole genome shotgun (WGS) entry which is preliminary data.</text>
</comment>
<proteinExistence type="inferred from homology"/>
<evidence type="ECO:0000256" key="4">
    <source>
        <dbReference type="ARBA" id="ARBA00011738"/>
    </source>
</evidence>
<comment type="subunit">
    <text evidence="4">Homodimer.</text>
</comment>
<evidence type="ECO:0000256" key="3">
    <source>
        <dbReference type="ARBA" id="ARBA00009406"/>
    </source>
</evidence>
<dbReference type="PANTHER" id="PTHR31528">
    <property type="entry name" value="4-AMINO-5-HYDROXYMETHYL-2-METHYLPYRIMIDINE PHOSPHATE SYNTHASE THI11-RELATED"/>
    <property type="match status" value="1"/>
</dbReference>
<keyword evidence="7" id="KW-0663">Pyridoxal phosphate</keyword>
<evidence type="ECO:0000256" key="10">
    <source>
        <dbReference type="ARBA" id="ARBA00033171"/>
    </source>
</evidence>
<evidence type="ECO:0000313" key="15">
    <source>
        <dbReference type="Proteomes" id="UP000731907"/>
    </source>
</evidence>
<dbReference type="SUPFAM" id="SSF53850">
    <property type="entry name" value="Periplasmic binding protein-like II"/>
    <property type="match status" value="1"/>
</dbReference>
<dbReference type="PANTHER" id="PTHR31528:SF1">
    <property type="entry name" value="4-AMINO-5-HYDROXYMETHYL-2-METHYLPYRIMIDINE PHOSPHATE SYNTHASE THI11-RELATED"/>
    <property type="match status" value="1"/>
</dbReference>
<evidence type="ECO:0000256" key="6">
    <source>
        <dbReference type="ARBA" id="ARBA00022723"/>
    </source>
</evidence>
<gene>
    <name evidence="14" type="ORF">GU927_016160</name>
</gene>
<keyword evidence="5" id="KW-0808">Transferase</keyword>
<keyword evidence="9" id="KW-0408">Iron</keyword>
<comment type="similarity">
    <text evidence="3">Belongs to the NMT1/THI5 family.</text>
</comment>
<keyword evidence="12" id="KW-0732">Signal</keyword>
<evidence type="ECO:0000259" key="13">
    <source>
        <dbReference type="Pfam" id="PF09084"/>
    </source>
</evidence>